<protein>
    <submittedName>
        <fullName evidence="1">Uncharacterized protein</fullName>
    </submittedName>
</protein>
<keyword evidence="2" id="KW-1185">Reference proteome</keyword>
<dbReference type="AlphaFoldDB" id="A0A7W8UFY4"/>
<proteinExistence type="predicted"/>
<dbReference type="Proteomes" id="UP000585507">
    <property type="component" value="Unassembled WGS sequence"/>
</dbReference>
<comment type="caution">
    <text evidence="1">The sequence shown here is derived from an EMBL/GenBank/DDBJ whole genome shotgun (WGS) entry which is preliminary data.</text>
</comment>
<dbReference type="RefSeq" id="WP_154663369.1">
    <property type="nucleotide sequence ID" value="NZ_JACHBK010000014.1"/>
</dbReference>
<reference evidence="1 2" key="1">
    <citation type="submission" date="2020-08" db="EMBL/GenBank/DDBJ databases">
        <title>Genomic Encyclopedia of Type Strains, Phase IV (KMG-V): Genome sequencing to study the core and pangenomes of soil and plant-associated prokaryotes.</title>
        <authorList>
            <person name="Whitman W."/>
        </authorList>
    </citation>
    <scope>NUCLEOTIDE SEQUENCE [LARGE SCALE GENOMIC DNA]</scope>
    <source>
        <strain evidence="1 2">SEMIA 4084</strain>
    </source>
</reference>
<sequence length="77" mass="8572">MINPWHLSCGFCALFSISWGRFTQGCDGAMRDKNNSFFPAGKALFRGATSLMAKTVSFLQKLSVRRDSKERKTACCS</sequence>
<gene>
    <name evidence="1" type="ORF">GGD55_005277</name>
</gene>
<name>A0A7W8UFY4_9HYPH</name>
<accession>A0A7W8UFY4</accession>
<evidence type="ECO:0000313" key="1">
    <source>
        <dbReference type="EMBL" id="MBB5538538.1"/>
    </source>
</evidence>
<dbReference type="EMBL" id="JACHBK010000014">
    <property type="protein sequence ID" value="MBB5538538.1"/>
    <property type="molecule type" value="Genomic_DNA"/>
</dbReference>
<evidence type="ECO:0000313" key="2">
    <source>
        <dbReference type="Proteomes" id="UP000585507"/>
    </source>
</evidence>
<organism evidence="1 2">
    <name type="scientific">Rhizobium giardinii</name>
    <dbReference type="NCBI Taxonomy" id="56731"/>
    <lineage>
        <taxon>Bacteria</taxon>
        <taxon>Pseudomonadati</taxon>
        <taxon>Pseudomonadota</taxon>
        <taxon>Alphaproteobacteria</taxon>
        <taxon>Hyphomicrobiales</taxon>
        <taxon>Rhizobiaceae</taxon>
        <taxon>Rhizobium/Agrobacterium group</taxon>
        <taxon>Rhizobium</taxon>
    </lineage>
</organism>